<keyword evidence="2" id="KW-1185">Reference proteome</keyword>
<protein>
    <submittedName>
        <fullName evidence="1">Uncharacterized protein</fullName>
    </submittedName>
</protein>
<dbReference type="Proteomes" id="UP000009183">
    <property type="component" value="Unassembled WGS sequence, unordered"/>
</dbReference>
<dbReference type="EMBL" id="FN595993">
    <property type="protein sequence ID" value="CCB55899.1"/>
    <property type="molecule type" value="Genomic_DNA"/>
</dbReference>
<dbReference type="InParanoid" id="F6HMJ4"/>
<dbReference type="HOGENOM" id="CLU_3435206_0_0_1"/>
<gene>
    <name evidence="1" type="ORF">VIT_00s0246g00040</name>
</gene>
<name>F6HMJ4_VITVI</name>
<organism evidence="1 2">
    <name type="scientific">Vitis vinifera</name>
    <name type="common">Grape</name>
    <dbReference type="NCBI Taxonomy" id="29760"/>
    <lineage>
        <taxon>Eukaryota</taxon>
        <taxon>Viridiplantae</taxon>
        <taxon>Streptophyta</taxon>
        <taxon>Embryophyta</taxon>
        <taxon>Tracheophyta</taxon>
        <taxon>Spermatophyta</taxon>
        <taxon>Magnoliopsida</taxon>
        <taxon>eudicotyledons</taxon>
        <taxon>Gunneridae</taxon>
        <taxon>Pentapetalae</taxon>
        <taxon>rosids</taxon>
        <taxon>Vitales</taxon>
        <taxon>Vitaceae</taxon>
        <taxon>Viteae</taxon>
        <taxon>Vitis</taxon>
    </lineage>
</organism>
<accession>F6HMJ4</accession>
<reference evidence="2" key="1">
    <citation type="journal article" date="2007" name="Nature">
        <title>The grapevine genome sequence suggests ancestral hexaploidization in major angiosperm phyla.</title>
        <authorList>
            <consortium name="The French-Italian Public Consortium for Grapevine Genome Characterization."/>
            <person name="Jaillon O."/>
            <person name="Aury J.-M."/>
            <person name="Noel B."/>
            <person name="Policriti A."/>
            <person name="Clepet C."/>
            <person name="Casagrande A."/>
            <person name="Choisne N."/>
            <person name="Aubourg S."/>
            <person name="Vitulo N."/>
            <person name="Jubin C."/>
            <person name="Vezzi A."/>
            <person name="Legeai F."/>
            <person name="Hugueney P."/>
            <person name="Dasilva C."/>
            <person name="Horner D."/>
            <person name="Mica E."/>
            <person name="Jublot D."/>
            <person name="Poulain J."/>
            <person name="Bruyere C."/>
            <person name="Billault A."/>
            <person name="Segurens B."/>
            <person name="Gouyvenoux M."/>
            <person name="Ugarte E."/>
            <person name="Cattonaro F."/>
            <person name="Anthouard V."/>
            <person name="Vico V."/>
            <person name="Del Fabbro C."/>
            <person name="Alaux M."/>
            <person name="Di Gaspero G."/>
            <person name="Dumas V."/>
            <person name="Felice N."/>
            <person name="Paillard S."/>
            <person name="Juman I."/>
            <person name="Moroldo M."/>
            <person name="Scalabrin S."/>
            <person name="Canaguier A."/>
            <person name="Le Clainche I."/>
            <person name="Malacrida G."/>
            <person name="Durand E."/>
            <person name="Pesole G."/>
            <person name="Laucou V."/>
            <person name="Chatelet P."/>
            <person name="Merdinoglu D."/>
            <person name="Delledonne M."/>
            <person name="Pezzotti M."/>
            <person name="Lecharny A."/>
            <person name="Scarpelli C."/>
            <person name="Artiguenave F."/>
            <person name="Pe M.E."/>
            <person name="Valle G."/>
            <person name="Morgante M."/>
            <person name="Caboche M."/>
            <person name="Adam-Blondon A.-F."/>
            <person name="Weissenbach J."/>
            <person name="Quetier F."/>
            <person name="Wincker P."/>
        </authorList>
    </citation>
    <scope>NUCLEOTIDE SEQUENCE [LARGE SCALE GENOMIC DNA]</scope>
    <source>
        <strain evidence="2">cv. Pinot noir / PN40024</strain>
    </source>
</reference>
<sequence length="14" mass="1657">MAVRSTKQYMKARS</sequence>
<proteinExistence type="predicted"/>
<evidence type="ECO:0000313" key="1">
    <source>
        <dbReference type="EMBL" id="CCB55899.1"/>
    </source>
</evidence>
<evidence type="ECO:0000313" key="2">
    <source>
        <dbReference type="Proteomes" id="UP000009183"/>
    </source>
</evidence>